<reference evidence="4 6" key="1">
    <citation type="journal article" date="2012" name="Nature">
        <title>Algal genomes reveal evolutionary mosaicism and the fate of nucleomorphs.</title>
        <authorList>
            <consortium name="DOE Joint Genome Institute"/>
            <person name="Curtis B.A."/>
            <person name="Tanifuji G."/>
            <person name="Burki F."/>
            <person name="Gruber A."/>
            <person name="Irimia M."/>
            <person name="Maruyama S."/>
            <person name="Arias M.C."/>
            <person name="Ball S.G."/>
            <person name="Gile G.H."/>
            <person name="Hirakawa Y."/>
            <person name="Hopkins J.F."/>
            <person name="Kuo A."/>
            <person name="Rensing S.A."/>
            <person name="Schmutz J."/>
            <person name="Symeonidi A."/>
            <person name="Elias M."/>
            <person name="Eveleigh R.J."/>
            <person name="Herman E.K."/>
            <person name="Klute M.J."/>
            <person name="Nakayama T."/>
            <person name="Obornik M."/>
            <person name="Reyes-Prieto A."/>
            <person name="Armbrust E.V."/>
            <person name="Aves S.J."/>
            <person name="Beiko R.G."/>
            <person name="Coutinho P."/>
            <person name="Dacks J.B."/>
            <person name="Durnford D.G."/>
            <person name="Fast N.M."/>
            <person name="Green B.R."/>
            <person name="Grisdale C.J."/>
            <person name="Hempel F."/>
            <person name="Henrissat B."/>
            <person name="Hoppner M.P."/>
            <person name="Ishida K."/>
            <person name="Kim E."/>
            <person name="Koreny L."/>
            <person name="Kroth P.G."/>
            <person name="Liu Y."/>
            <person name="Malik S.B."/>
            <person name="Maier U.G."/>
            <person name="McRose D."/>
            <person name="Mock T."/>
            <person name="Neilson J.A."/>
            <person name="Onodera N.T."/>
            <person name="Poole A.M."/>
            <person name="Pritham E.J."/>
            <person name="Richards T.A."/>
            <person name="Rocap G."/>
            <person name="Roy S.W."/>
            <person name="Sarai C."/>
            <person name="Schaack S."/>
            <person name="Shirato S."/>
            <person name="Slamovits C.H."/>
            <person name="Spencer D.F."/>
            <person name="Suzuki S."/>
            <person name="Worden A.Z."/>
            <person name="Zauner S."/>
            <person name="Barry K."/>
            <person name="Bell C."/>
            <person name="Bharti A.K."/>
            <person name="Crow J.A."/>
            <person name="Grimwood J."/>
            <person name="Kramer R."/>
            <person name="Lindquist E."/>
            <person name="Lucas S."/>
            <person name="Salamov A."/>
            <person name="McFadden G.I."/>
            <person name="Lane C.E."/>
            <person name="Keeling P.J."/>
            <person name="Gray M.W."/>
            <person name="Grigoriev I.V."/>
            <person name="Archibald J.M."/>
        </authorList>
    </citation>
    <scope>NUCLEOTIDE SEQUENCE</scope>
    <source>
        <strain evidence="4 6">CCMP2712</strain>
    </source>
</reference>
<keyword evidence="1" id="KW-0238">DNA-binding</keyword>
<evidence type="ECO:0000259" key="3">
    <source>
        <dbReference type="PROSITE" id="PS51294"/>
    </source>
</evidence>
<dbReference type="PROSITE" id="PS51294">
    <property type="entry name" value="HTH_MYB"/>
    <property type="match status" value="1"/>
</dbReference>
<dbReference type="PANTHER" id="PTHR44191">
    <property type="entry name" value="TRANSCRIPTION FACTOR KUA1"/>
    <property type="match status" value="1"/>
</dbReference>
<gene>
    <name evidence="4" type="ORF">GUITHDRAFT_100831</name>
</gene>
<dbReference type="GeneID" id="17310335"/>
<accession>L1K098</accession>
<dbReference type="InterPro" id="IPR009057">
    <property type="entry name" value="Homeodomain-like_sf"/>
</dbReference>
<evidence type="ECO:0000256" key="2">
    <source>
        <dbReference type="SAM" id="MobiDB-lite"/>
    </source>
</evidence>
<proteinExistence type="predicted"/>
<dbReference type="AlphaFoldDB" id="L1K098"/>
<dbReference type="CDD" id="cd00167">
    <property type="entry name" value="SANT"/>
    <property type="match status" value="1"/>
</dbReference>
<dbReference type="Proteomes" id="UP000011087">
    <property type="component" value="Unassembled WGS sequence"/>
</dbReference>
<reference evidence="6" key="2">
    <citation type="submission" date="2012-11" db="EMBL/GenBank/DDBJ databases">
        <authorList>
            <person name="Kuo A."/>
            <person name="Curtis B.A."/>
            <person name="Tanifuji G."/>
            <person name="Burki F."/>
            <person name="Gruber A."/>
            <person name="Irimia M."/>
            <person name="Maruyama S."/>
            <person name="Arias M.C."/>
            <person name="Ball S.G."/>
            <person name="Gile G.H."/>
            <person name="Hirakawa Y."/>
            <person name="Hopkins J.F."/>
            <person name="Rensing S.A."/>
            <person name="Schmutz J."/>
            <person name="Symeonidi A."/>
            <person name="Elias M."/>
            <person name="Eveleigh R.J."/>
            <person name="Herman E.K."/>
            <person name="Klute M.J."/>
            <person name="Nakayama T."/>
            <person name="Obornik M."/>
            <person name="Reyes-Prieto A."/>
            <person name="Armbrust E.V."/>
            <person name="Aves S.J."/>
            <person name="Beiko R.G."/>
            <person name="Coutinho P."/>
            <person name="Dacks J.B."/>
            <person name="Durnford D.G."/>
            <person name="Fast N.M."/>
            <person name="Green B.R."/>
            <person name="Grisdale C."/>
            <person name="Hempe F."/>
            <person name="Henrissat B."/>
            <person name="Hoppner M.P."/>
            <person name="Ishida K.-I."/>
            <person name="Kim E."/>
            <person name="Koreny L."/>
            <person name="Kroth P.G."/>
            <person name="Liu Y."/>
            <person name="Malik S.-B."/>
            <person name="Maier U.G."/>
            <person name="McRose D."/>
            <person name="Mock T."/>
            <person name="Neilson J.A."/>
            <person name="Onodera N.T."/>
            <person name="Poole A.M."/>
            <person name="Pritham E.J."/>
            <person name="Richards T.A."/>
            <person name="Rocap G."/>
            <person name="Roy S.W."/>
            <person name="Sarai C."/>
            <person name="Schaack S."/>
            <person name="Shirato S."/>
            <person name="Slamovits C.H."/>
            <person name="Spencer D.F."/>
            <person name="Suzuki S."/>
            <person name="Worden A.Z."/>
            <person name="Zauner S."/>
            <person name="Barry K."/>
            <person name="Bell C."/>
            <person name="Bharti A.K."/>
            <person name="Crow J.A."/>
            <person name="Grimwood J."/>
            <person name="Kramer R."/>
            <person name="Lindquist E."/>
            <person name="Lucas S."/>
            <person name="Salamov A."/>
            <person name="McFadden G.I."/>
            <person name="Lane C.E."/>
            <person name="Keeling P.J."/>
            <person name="Gray M.W."/>
            <person name="Grigoriev I.V."/>
            <person name="Archibald J.M."/>
        </authorList>
    </citation>
    <scope>NUCLEOTIDE SEQUENCE</scope>
    <source>
        <strain evidence="6">CCMP2712</strain>
    </source>
</reference>
<feature type="domain" description="HTH myb-type" evidence="3">
    <location>
        <begin position="138"/>
        <end position="163"/>
    </location>
</feature>
<dbReference type="InterPro" id="IPR001005">
    <property type="entry name" value="SANT/Myb"/>
</dbReference>
<dbReference type="SMART" id="SM00717">
    <property type="entry name" value="SANT"/>
    <property type="match status" value="1"/>
</dbReference>
<evidence type="ECO:0000313" key="4">
    <source>
        <dbReference type="EMBL" id="EKX53865.1"/>
    </source>
</evidence>
<feature type="compositionally biased region" description="Basic and acidic residues" evidence="2">
    <location>
        <begin position="64"/>
        <end position="73"/>
    </location>
</feature>
<evidence type="ECO:0000313" key="6">
    <source>
        <dbReference type="Proteomes" id="UP000011087"/>
    </source>
</evidence>
<protein>
    <recommendedName>
        <fullName evidence="3">HTH myb-type domain-containing protein</fullName>
    </recommendedName>
</protein>
<name>L1K098_GUITC</name>
<sequence>MQSACDWSIDSDLPCISMAVNFTPGDIFHDEFWHERNVELQANRLIHFPCEDEYETEASSSRPEPTRMPEAGERAATGLNKQPARKKEAAQKRMPKTWSQEEHERFLEGLRLHVPHQSLLCHTDGTLRVGLGLGVAEKISRVVQTRTPKQVRSHAQKHFEKQSRMIVRDACRKKW</sequence>
<feature type="region of interest" description="Disordered" evidence="2">
    <location>
        <begin position="54"/>
        <end position="99"/>
    </location>
</feature>
<dbReference type="InterPro" id="IPR052245">
    <property type="entry name" value="Plant_Stress_Dev_TF"/>
</dbReference>
<dbReference type="PANTHER" id="PTHR44191:SF62">
    <property type="entry name" value="OS04G0341900 PROTEIN"/>
    <property type="match status" value="1"/>
</dbReference>
<keyword evidence="6" id="KW-1185">Reference proteome</keyword>
<dbReference type="Gene3D" id="1.10.10.60">
    <property type="entry name" value="Homeodomain-like"/>
    <property type="match status" value="1"/>
</dbReference>
<dbReference type="HOGENOM" id="CLU_1535383_0_0_1"/>
<dbReference type="InterPro" id="IPR017930">
    <property type="entry name" value="Myb_dom"/>
</dbReference>
<evidence type="ECO:0000313" key="5">
    <source>
        <dbReference type="EnsemblProtists" id="EKX53865"/>
    </source>
</evidence>
<dbReference type="PaxDb" id="55529-EKX53865"/>
<dbReference type="GO" id="GO:0003677">
    <property type="term" value="F:DNA binding"/>
    <property type="evidence" value="ECO:0007669"/>
    <property type="project" value="UniProtKB-KW"/>
</dbReference>
<reference evidence="5" key="3">
    <citation type="submission" date="2015-06" db="UniProtKB">
        <authorList>
            <consortium name="EnsemblProtists"/>
        </authorList>
    </citation>
    <scope>IDENTIFICATION</scope>
</reference>
<dbReference type="EnsemblProtists" id="EKX53865">
    <property type="protein sequence ID" value="EKX53865"/>
    <property type="gene ID" value="GUITHDRAFT_100831"/>
</dbReference>
<evidence type="ECO:0000256" key="1">
    <source>
        <dbReference type="ARBA" id="ARBA00023125"/>
    </source>
</evidence>
<dbReference type="RefSeq" id="XP_005840845.1">
    <property type="nucleotide sequence ID" value="XM_005840788.1"/>
</dbReference>
<dbReference type="EMBL" id="JH992969">
    <property type="protein sequence ID" value="EKX53865.1"/>
    <property type="molecule type" value="Genomic_DNA"/>
</dbReference>
<dbReference type="GO" id="GO:0006355">
    <property type="term" value="P:regulation of DNA-templated transcription"/>
    <property type="evidence" value="ECO:0007669"/>
    <property type="project" value="UniProtKB-ARBA"/>
</dbReference>
<organism evidence="4">
    <name type="scientific">Guillardia theta (strain CCMP2712)</name>
    <name type="common">Cryptophyte</name>
    <dbReference type="NCBI Taxonomy" id="905079"/>
    <lineage>
        <taxon>Eukaryota</taxon>
        <taxon>Cryptophyceae</taxon>
        <taxon>Pyrenomonadales</taxon>
        <taxon>Geminigeraceae</taxon>
        <taxon>Guillardia</taxon>
    </lineage>
</organism>
<dbReference type="SUPFAM" id="SSF46689">
    <property type="entry name" value="Homeodomain-like"/>
    <property type="match status" value="1"/>
</dbReference>
<dbReference type="KEGG" id="gtt:GUITHDRAFT_100831"/>